<dbReference type="GO" id="GO:0008284">
    <property type="term" value="P:positive regulation of cell population proliferation"/>
    <property type="evidence" value="ECO:0007669"/>
    <property type="project" value="TreeGrafter"/>
</dbReference>
<dbReference type="InterPro" id="IPR013787">
    <property type="entry name" value="S100_Ca-bd_sub"/>
</dbReference>
<accession>A0A674BT71</accession>
<dbReference type="InterPro" id="IPR002048">
    <property type="entry name" value="EF_hand_dom"/>
</dbReference>
<dbReference type="PANTHER" id="PTHR11639">
    <property type="entry name" value="S100 CALCIUM-BINDING PROTEIN"/>
    <property type="match status" value="1"/>
</dbReference>
<dbReference type="GO" id="GO:0005737">
    <property type="term" value="C:cytoplasm"/>
    <property type="evidence" value="ECO:0007669"/>
    <property type="project" value="TreeGrafter"/>
</dbReference>
<dbReference type="InParanoid" id="A0A674BT71"/>
<keyword evidence="2" id="KW-0479">Metal-binding</keyword>
<dbReference type="Ensembl" id="ENSSTUT00000079061.1">
    <property type="protein sequence ID" value="ENSSTUP00000074422.1"/>
    <property type="gene ID" value="ENSSTUG00000032637.1"/>
</dbReference>
<dbReference type="GO" id="GO:0044548">
    <property type="term" value="F:S100 protein binding"/>
    <property type="evidence" value="ECO:0007669"/>
    <property type="project" value="TreeGrafter"/>
</dbReference>
<evidence type="ECO:0000256" key="4">
    <source>
        <dbReference type="ARBA" id="ARBA00022837"/>
    </source>
</evidence>
<dbReference type="SUPFAM" id="SSF47473">
    <property type="entry name" value="EF-hand"/>
    <property type="match status" value="1"/>
</dbReference>
<keyword evidence="3" id="KW-0677">Repeat</keyword>
<dbReference type="PANTHER" id="PTHR11639:SF141">
    <property type="entry name" value="PROTEIN S100-B"/>
    <property type="match status" value="1"/>
</dbReference>
<dbReference type="PROSITE" id="PS50222">
    <property type="entry name" value="EF_HAND_2"/>
    <property type="match status" value="1"/>
</dbReference>
<name>A0A674BT71_SALTR</name>
<evidence type="ECO:0000256" key="1">
    <source>
        <dbReference type="ARBA" id="ARBA00007323"/>
    </source>
</evidence>
<dbReference type="FunCoup" id="A0A674BT71">
    <property type="interactions" value="856"/>
</dbReference>
<proteinExistence type="inferred from homology"/>
<reference evidence="6" key="2">
    <citation type="submission" date="2025-09" db="UniProtKB">
        <authorList>
            <consortium name="Ensembl"/>
        </authorList>
    </citation>
    <scope>IDENTIFICATION</scope>
</reference>
<dbReference type="PROSITE" id="PS00303">
    <property type="entry name" value="S100_CABP"/>
    <property type="match status" value="1"/>
</dbReference>
<dbReference type="SMART" id="SM01394">
    <property type="entry name" value="S_100"/>
    <property type="match status" value="1"/>
</dbReference>
<keyword evidence="4" id="KW-0106">Calcium</keyword>
<evidence type="ECO:0000313" key="7">
    <source>
        <dbReference type="Proteomes" id="UP000472277"/>
    </source>
</evidence>
<dbReference type="GO" id="GO:0005634">
    <property type="term" value="C:nucleus"/>
    <property type="evidence" value="ECO:0007669"/>
    <property type="project" value="TreeGrafter"/>
</dbReference>
<dbReference type="AlphaFoldDB" id="A0A674BT71"/>
<dbReference type="GO" id="GO:0043123">
    <property type="term" value="P:positive regulation of canonical NF-kappaB signal transduction"/>
    <property type="evidence" value="ECO:0007669"/>
    <property type="project" value="TreeGrafter"/>
</dbReference>
<dbReference type="SMART" id="SM00054">
    <property type="entry name" value="EFh"/>
    <property type="match status" value="1"/>
</dbReference>
<evidence type="ECO:0000256" key="2">
    <source>
        <dbReference type="ARBA" id="ARBA00022723"/>
    </source>
</evidence>
<dbReference type="GO" id="GO:0005509">
    <property type="term" value="F:calcium ion binding"/>
    <property type="evidence" value="ECO:0007669"/>
    <property type="project" value="InterPro"/>
</dbReference>
<dbReference type="GO" id="GO:0050786">
    <property type="term" value="F:RAGE receptor binding"/>
    <property type="evidence" value="ECO:0007669"/>
    <property type="project" value="TreeGrafter"/>
</dbReference>
<evidence type="ECO:0000256" key="3">
    <source>
        <dbReference type="ARBA" id="ARBA00022737"/>
    </source>
</evidence>
<dbReference type="OMA" id="MMAIIET"/>
<gene>
    <name evidence="6" type="primary">S100B</name>
    <name evidence="6" type="synonym">LOC115179676</name>
</gene>
<feature type="domain" description="EF-hand" evidence="5">
    <location>
        <begin position="56"/>
        <end position="91"/>
    </location>
</feature>
<keyword evidence="7" id="KW-1185">Reference proteome</keyword>
<dbReference type="GO" id="GO:0005615">
    <property type="term" value="C:extracellular space"/>
    <property type="evidence" value="ECO:0007669"/>
    <property type="project" value="TreeGrafter"/>
</dbReference>
<dbReference type="InterPro" id="IPR001751">
    <property type="entry name" value="S100/CaBP7/8-like_CS"/>
</dbReference>
<reference evidence="6" key="1">
    <citation type="submission" date="2025-08" db="UniProtKB">
        <authorList>
            <consortium name="Ensembl"/>
        </authorList>
    </citation>
    <scope>IDENTIFICATION</scope>
</reference>
<dbReference type="Proteomes" id="UP000472277">
    <property type="component" value="Chromosome 39"/>
</dbReference>
<dbReference type="Pfam" id="PF01023">
    <property type="entry name" value="S_100"/>
    <property type="match status" value="1"/>
</dbReference>
<dbReference type="GeneTree" id="ENSGT00940000161997"/>
<dbReference type="GO" id="GO:0048306">
    <property type="term" value="F:calcium-dependent protein binding"/>
    <property type="evidence" value="ECO:0007669"/>
    <property type="project" value="TreeGrafter"/>
</dbReference>
<dbReference type="FunFam" id="1.10.238.10:FF:000044">
    <property type="entry name" value="Protein S100"/>
    <property type="match status" value="1"/>
</dbReference>
<evidence type="ECO:0000259" key="5">
    <source>
        <dbReference type="PROSITE" id="PS50222"/>
    </source>
</evidence>
<sequence>MITLQTTMTDLESSLATIMEVFHRYAEKEGDKHKLKKSELKDLINEELPALTGQVKDQATMDSLMESLDTDGDSELDFQEFMTFITMVTVCCHDFCEHHEDE</sequence>
<dbReference type="Gene3D" id="1.10.238.10">
    <property type="entry name" value="EF-hand"/>
    <property type="match status" value="1"/>
</dbReference>
<protein>
    <submittedName>
        <fullName evidence="6">S100 calcium binding protein, beta (neural)</fullName>
    </submittedName>
</protein>
<dbReference type="InterPro" id="IPR011992">
    <property type="entry name" value="EF-hand-dom_pair"/>
</dbReference>
<organism evidence="6 7">
    <name type="scientific">Salmo trutta</name>
    <name type="common">Brown trout</name>
    <dbReference type="NCBI Taxonomy" id="8032"/>
    <lineage>
        <taxon>Eukaryota</taxon>
        <taxon>Metazoa</taxon>
        <taxon>Chordata</taxon>
        <taxon>Craniata</taxon>
        <taxon>Vertebrata</taxon>
        <taxon>Euteleostomi</taxon>
        <taxon>Actinopterygii</taxon>
        <taxon>Neopterygii</taxon>
        <taxon>Teleostei</taxon>
        <taxon>Protacanthopterygii</taxon>
        <taxon>Salmoniformes</taxon>
        <taxon>Salmonidae</taxon>
        <taxon>Salmoninae</taxon>
        <taxon>Salmo</taxon>
    </lineage>
</organism>
<comment type="similarity">
    <text evidence="1">Belongs to the S-100 family.</text>
</comment>
<evidence type="ECO:0000313" key="6">
    <source>
        <dbReference type="Ensembl" id="ENSSTUP00000074422.1"/>
    </source>
</evidence>